<organism evidence="4 5">
    <name type="scientific">Tanacetum coccineum</name>
    <dbReference type="NCBI Taxonomy" id="301880"/>
    <lineage>
        <taxon>Eukaryota</taxon>
        <taxon>Viridiplantae</taxon>
        <taxon>Streptophyta</taxon>
        <taxon>Embryophyta</taxon>
        <taxon>Tracheophyta</taxon>
        <taxon>Spermatophyta</taxon>
        <taxon>Magnoliopsida</taxon>
        <taxon>eudicotyledons</taxon>
        <taxon>Gunneridae</taxon>
        <taxon>Pentapetalae</taxon>
        <taxon>asterids</taxon>
        <taxon>campanulids</taxon>
        <taxon>Asterales</taxon>
        <taxon>Asteraceae</taxon>
        <taxon>Asteroideae</taxon>
        <taxon>Anthemideae</taxon>
        <taxon>Anthemidinae</taxon>
        <taxon>Tanacetum</taxon>
    </lineage>
</organism>
<evidence type="ECO:0000313" key="5">
    <source>
        <dbReference type="Proteomes" id="UP001151760"/>
    </source>
</evidence>
<dbReference type="PANTHER" id="PTHR34222">
    <property type="entry name" value="GAG_PRE-INTEGRS DOMAIN-CONTAINING PROTEIN"/>
    <property type="match status" value="1"/>
</dbReference>
<evidence type="ECO:0000259" key="3">
    <source>
        <dbReference type="Pfam" id="PF14244"/>
    </source>
</evidence>
<dbReference type="EMBL" id="BQNB010012687">
    <property type="protein sequence ID" value="GJT06653.1"/>
    <property type="molecule type" value="Genomic_DNA"/>
</dbReference>
<feature type="domain" description="GAG-pre-integrase" evidence="2">
    <location>
        <begin position="426"/>
        <end position="492"/>
    </location>
</feature>
<dbReference type="PANTHER" id="PTHR34222:SF99">
    <property type="entry name" value="PROTEIN, PUTATIVE-RELATED"/>
    <property type="match status" value="1"/>
</dbReference>
<protein>
    <submittedName>
        <fullName evidence="4">Ribonuclease H-like domain-containing protein</fullName>
    </submittedName>
</protein>
<dbReference type="InterPro" id="IPR025724">
    <property type="entry name" value="GAG-pre-integrase_dom"/>
</dbReference>
<proteinExistence type="predicted"/>
<sequence>MVGPNPSSSSIVDSINSLDAGNPLYVQNSDNSNSVIIPFKLLGTKNYRIWSGAVKLALQARNKYGFVDRSCLKESYATSLVYSENAVVMWKELKETYDKVDGSVVYNLLQKINSVKQGGSSVADYYHRLNSLWREFDALTKLPKCTCEVKCSCDASKELVLHQQLMKLMQFLMGLDDCYQTVRSSLLTRDPLPEVKDAYNVVSREESHRGVLESSGGTESKQNATSFAAKTFNNNKKQCFEIVGFPQGFKRNLNSNSNTRKQSFNANSDVKMSDKPSSSSLSSGFTSEQIQKLLNLINDKSTRSIHANMAGRASFFNGNIIDLGANQHLTGSISGMVNVVDISDLKITVGHPNGTLAVISHVGNLKLANNVMMYNVLVVPGYCVSLLSVNKLIRDSKMFVGFDENKCYIQDLKRERILGTGSESGGLYLFDVIKSNRIGQSNMVINFHVSKLLWHNRLGHPADQVLSVLKNDLNMSDNTYVPVCEICQRAKQTREPFPLSDYKSKTLGELVHLDL</sequence>
<keyword evidence="5" id="KW-1185">Reference proteome</keyword>
<reference evidence="4" key="2">
    <citation type="submission" date="2022-01" db="EMBL/GenBank/DDBJ databases">
        <authorList>
            <person name="Yamashiro T."/>
            <person name="Shiraishi A."/>
            <person name="Satake H."/>
            <person name="Nakayama K."/>
        </authorList>
    </citation>
    <scope>NUCLEOTIDE SEQUENCE</scope>
</reference>
<dbReference type="InterPro" id="IPR029472">
    <property type="entry name" value="Copia-like_N"/>
</dbReference>
<dbReference type="Pfam" id="PF14244">
    <property type="entry name" value="Retrotran_gag_3"/>
    <property type="match status" value="1"/>
</dbReference>
<reference evidence="4" key="1">
    <citation type="journal article" date="2022" name="Int. J. Mol. Sci.">
        <title>Draft Genome of Tanacetum Coccineum: Genomic Comparison of Closely Related Tanacetum-Family Plants.</title>
        <authorList>
            <person name="Yamashiro T."/>
            <person name="Shiraishi A."/>
            <person name="Nakayama K."/>
            <person name="Satake H."/>
        </authorList>
    </citation>
    <scope>NUCLEOTIDE SEQUENCE</scope>
</reference>
<dbReference type="Pfam" id="PF13976">
    <property type="entry name" value="gag_pre-integrs"/>
    <property type="match status" value="1"/>
</dbReference>
<accession>A0ABQ5AWU8</accession>
<feature type="region of interest" description="Disordered" evidence="1">
    <location>
        <begin position="254"/>
        <end position="284"/>
    </location>
</feature>
<name>A0ABQ5AWU8_9ASTR</name>
<evidence type="ECO:0000256" key="1">
    <source>
        <dbReference type="SAM" id="MobiDB-lite"/>
    </source>
</evidence>
<feature type="compositionally biased region" description="Polar residues" evidence="1">
    <location>
        <begin position="254"/>
        <end position="270"/>
    </location>
</feature>
<evidence type="ECO:0000259" key="2">
    <source>
        <dbReference type="Pfam" id="PF13976"/>
    </source>
</evidence>
<evidence type="ECO:0000313" key="4">
    <source>
        <dbReference type="EMBL" id="GJT06653.1"/>
    </source>
</evidence>
<comment type="caution">
    <text evidence="4">The sequence shown here is derived from an EMBL/GenBank/DDBJ whole genome shotgun (WGS) entry which is preliminary data.</text>
</comment>
<gene>
    <name evidence="4" type="ORF">Tco_0841115</name>
</gene>
<dbReference type="Proteomes" id="UP001151760">
    <property type="component" value="Unassembled WGS sequence"/>
</dbReference>
<feature type="domain" description="Retrotransposon Copia-like N-terminal" evidence="3">
    <location>
        <begin position="28"/>
        <end position="71"/>
    </location>
</feature>
<feature type="compositionally biased region" description="Low complexity" evidence="1">
    <location>
        <begin position="275"/>
        <end position="284"/>
    </location>
</feature>